<gene>
    <name evidence="1" type="ORF">AB1Y20_001270</name>
</gene>
<reference evidence="1 2" key="1">
    <citation type="journal article" date="2024" name="Science">
        <title>Giant polyketide synthase enzymes in the biosynthesis of giant marine polyether toxins.</title>
        <authorList>
            <person name="Fallon T.R."/>
            <person name="Shende V.V."/>
            <person name="Wierzbicki I.H."/>
            <person name="Pendleton A.L."/>
            <person name="Watervoot N.F."/>
            <person name="Auber R.P."/>
            <person name="Gonzalez D.J."/>
            <person name="Wisecaver J.H."/>
            <person name="Moore B.S."/>
        </authorList>
    </citation>
    <scope>NUCLEOTIDE SEQUENCE [LARGE SCALE GENOMIC DNA]</scope>
    <source>
        <strain evidence="1 2">12B1</strain>
    </source>
</reference>
<protein>
    <recommendedName>
        <fullName evidence="3">Exostosin GT47 domain-containing protein</fullName>
    </recommendedName>
</protein>
<dbReference type="AlphaFoldDB" id="A0AB34KAE0"/>
<evidence type="ECO:0008006" key="3">
    <source>
        <dbReference type="Google" id="ProtNLM"/>
    </source>
</evidence>
<evidence type="ECO:0000313" key="2">
    <source>
        <dbReference type="Proteomes" id="UP001515480"/>
    </source>
</evidence>
<keyword evidence="2" id="KW-1185">Reference proteome</keyword>
<sequence length="490" mass="55265">MASEPPHTRLARERCAIFPFDTAKASNTFMPERYTPKDWPANKFAAELWIAQALVHHPWRVDSVRHADLVLMESNLSMACRVGKMFSGRNMWKQLIKALGTGEWDGKTGVRGQGSPHPLLSEMRNSTTAAVVLTDNECPPPWTGFGHPERPVIKLKDHGPGKYDAVAPFVLSRPPWLVGRPRAMQTPSLVPWADRKLLFFAGHVPKLYIQPTRYLIWKQIRRWPKVTAISATINCTIGSMVICKEIRNCSEQRVRNFCVPFCQSHVLDDLRVSINDQPGHFKNFKLPAAPTIRRCGRGRLAIIKQCRSYKRVNFTEELPDMAAATRNLPSREYFQNAMGHRFCLAAPGDFVSTPKITEYVAMGAAGGCLPLMVLSGEAWRTLPYVRWIDWCKIAFIVDEKTASTNMERVLRKLEQVTADQAAAMQQELIAVRDAFVWRDFRPVPPNELNRTEAPSAVDFLLGELCEAAKRRRLGLPAPPPMGGPLSRCML</sequence>
<evidence type="ECO:0000313" key="1">
    <source>
        <dbReference type="EMBL" id="KAL1530362.1"/>
    </source>
</evidence>
<accession>A0AB34KAE0</accession>
<dbReference type="EMBL" id="JBGBPQ010000001">
    <property type="protein sequence ID" value="KAL1530362.1"/>
    <property type="molecule type" value="Genomic_DNA"/>
</dbReference>
<dbReference type="Proteomes" id="UP001515480">
    <property type="component" value="Unassembled WGS sequence"/>
</dbReference>
<organism evidence="1 2">
    <name type="scientific">Prymnesium parvum</name>
    <name type="common">Toxic golden alga</name>
    <dbReference type="NCBI Taxonomy" id="97485"/>
    <lineage>
        <taxon>Eukaryota</taxon>
        <taxon>Haptista</taxon>
        <taxon>Haptophyta</taxon>
        <taxon>Prymnesiophyceae</taxon>
        <taxon>Prymnesiales</taxon>
        <taxon>Prymnesiaceae</taxon>
        <taxon>Prymnesium</taxon>
    </lineage>
</organism>
<comment type="caution">
    <text evidence="1">The sequence shown here is derived from an EMBL/GenBank/DDBJ whole genome shotgun (WGS) entry which is preliminary data.</text>
</comment>
<proteinExistence type="predicted"/>
<dbReference type="PANTHER" id="PTHR11062">
    <property type="entry name" value="EXOSTOSIN HEPARAN SULFATE GLYCOSYLTRANSFERASE -RELATED"/>
    <property type="match status" value="1"/>
</dbReference>
<dbReference type="InterPro" id="IPR004263">
    <property type="entry name" value="Exostosin"/>
</dbReference>
<name>A0AB34KAE0_PRYPA</name>
<dbReference type="GO" id="GO:0016757">
    <property type="term" value="F:glycosyltransferase activity"/>
    <property type="evidence" value="ECO:0007669"/>
    <property type="project" value="InterPro"/>
</dbReference>